<dbReference type="PANTHER" id="PTHR43976">
    <property type="entry name" value="SHORT CHAIN DEHYDROGENASE"/>
    <property type="match status" value="1"/>
</dbReference>
<comment type="similarity">
    <text evidence="1 3">Belongs to the short-chain dehydrogenases/reductases (SDR) family.</text>
</comment>
<name>A0A6G9AMZ1_9BACT</name>
<reference evidence="4 5" key="1">
    <citation type="submission" date="2020-03" db="EMBL/GenBank/DDBJ databases">
        <authorList>
            <person name="Kim M.K."/>
        </authorList>
    </citation>
    <scope>NUCLEOTIDE SEQUENCE [LARGE SCALE GENOMIC DNA]</scope>
    <source>
        <strain evidence="4 5">BT328</strain>
    </source>
</reference>
<dbReference type="SUPFAM" id="SSF51735">
    <property type="entry name" value="NAD(P)-binding Rossmann-fold domains"/>
    <property type="match status" value="1"/>
</dbReference>
<dbReference type="EMBL" id="CP050063">
    <property type="protein sequence ID" value="QIP13862.1"/>
    <property type="molecule type" value="Genomic_DNA"/>
</dbReference>
<proteinExistence type="inferred from homology"/>
<dbReference type="InterPro" id="IPR002347">
    <property type="entry name" value="SDR_fam"/>
</dbReference>
<protein>
    <submittedName>
        <fullName evidence="4">SDR family oxidoreductase</fullName>
    </submittedName>
</protein>
<dbReference type="InterPro" id="IPR036291">
    <property type="entry name" value="NAD(P)-bd_dom_sf"/>
</dbReference>
<dbReference type="Pfam" id="PF00106">
    <property type="entry name" value="adh_short"/>
    <property type="match status" value="1"/>
</dbReference>
<dbReference type="Gene3D" id="3.40.50.720">
    <property type="entry name" value="NAD(P)-binding Rossmann-like Domain"/>
    <property type="match status" value="1"/>
</dbReference>
<dbReference type="PRINTS" id="PR00081">
    <property type="entry name" value="GDHRDH"/>
</dbReference>
<evidence type="ECO:0000256" key="3">
    <source>
        <dbReference type="RuleBase" id="RU000363"/>
    </source>
</evidence>
<organism evidence="4 5">
    <name type="scientific">Spirosoma aureum</name>
    <dbReference type="NCBI Taxonomy" id="2692134"/>
    <lineage>
        <taxon>Bacteria</taxon>
        <taxon>Pseudomonadati</taxon>
        <taxon>Bacteroidota</taxon>
        <taxon>Cytophagia</taxon>
        <taxon>Cytophagales</taxon>
        <taxon>Cytophagaceae</taxon>
        <taxon>Spirosoma</taxon>
    </lineage>
</organism>
<gene>
    <name evidence="4" type="ORF">G8759_15210</name>
</gene>
<evidence type="ECO:0000256" key="2">
    <source>
        <dbReference type="ARBA" id="ARBA00023002"/>
    </source>
</evidence>
<sequence>MSKTVLITGASSGIGKAAAHYFATQGWNVIATMRTPEKETELVDNQPIFVTRLDVQRPETIETAIQQGIARFGQIDVVVNNAGYGQYGIFEALTPEQVHEQFDVNVFGVMNTIRAVLPHFRARKQGMIINISSGAGRFTLPLISLYNASKFALEGFSEALSFELAALNIGVKIVEPGGTTTNFIKVSEEKIALKPLPEYDGFINASSQMFGQLKAMRLATAEEVAEVIYQAASDGTDTLRYLVGNDDFKQRVNNRLTMPDQDYVNSIKESYLPFMPA</sequence>
<dbReference type="InterPro" id="IPR020904">
    <property type="entry name" value="Sc_DH/Rdtase_CS"/>
</dbReference>
<dbReference type="InterPro" id="IPR051911">
    <property type="entry name" value="SDR_oxidoreductase"/>
</dbReference>
<keyword evidence="5" id="KW-1185">Reference proteome</keyword>
<dbReference type="CDD" id="cd05374">
    <property type="entry name" value="17beta-HSD-like_SDR_c"/>
    <property type="match status" value="1"/>
</dbReference>
<dbReference type="PRINTS" id="PR00080">
    <property type="entry name" value="SDRFAMILY"/>
</dbReference>
<dbReference type="PANTHER" id="PTHR43976:SF16">
    <property type="entry name" value="SHORT-CHAIN DEHYDROGENASE_REDUCTASE FAMILY PROTEIN"/>
    <property type="match status" value="1"/>
</dbReference>
<dbReference type="PROSITE" id="PS00061">
    <property type="entry name" value="ADH_SHORT"/>
    <property type="match status" value="1"/>
</dbReference>
<dbReference type="GO" id="GO:0016491">
    <property type="term" value="F:oxidoreductase activity"/>
    <property type="evidence" value="ECO:0007669"/>
    <property type="project" value="UniProtKB-KW"/>
</dbReference>
<keyword evidence="2" id="KW-0560">Oxidoreductase</keyword>
<evidence type="ECO:0000256" key="1">
    <source>
        <dbReference type="ARBA" id="ARBA00006484"/>
    </source>
</evidence>
<accession>A0A6G9AMZ1</accession>
<evidence type="ECO:0000313" key="4">
    <source>
        <dbReference type="EMBL" id="QIP13862.1"/>
    </source>
</evidence>
<dbReference type="AlphaFoldDB" id="A0A6G9AMZ1"/>
<dbReference type="KEGG" id="spib:G8759_15210"/>
<dbReference type="RefSeq" id="WP_167209345.1">
    <property type="nucleotide sequence ID" value="NZ_CP050063.1"/>
</dbReference>
<dbReference type="Proteomes" id="UP000501802">
    <property type="component" value="Chromosome"/>
</dbReference>
<evidence type="ECO:0000313" key="5">
    <source>
        <dbReference type="Proteomes" id="UP000501802"/>
    </source>
</evidence>
<dbReference type="FunFam" id="3.40.50.720:FF:000084">
    <property type="entry name" value="Short-chain dehydrogenase reductase"/>
    <property type="match status" value="1"/>
</dbReference>